<dbReference type="Proteomes" id="UP000181985">
    <property type="component" value="Chromosome"/>
</dbReference>
<feature type="binding site" evidence="2">
    <location>
        <position position="50"/>
    </location>
    <ligand>
        <name>substrate</name>
    </ligand>
</feature>
<keyword evidence="2" id="KW-0133">Cell shape</keyword>
<comment type="cofactor">
    <cofactor evidence="2">
        <name>Mg(2+)</name>
        <dbReference type="ChEBI" id="CHEBI:18420"/>
    </cofactor>
    <text evidence="2">Binds 2 magnesium ions per subunit.</text>
</comment>
<feature type="active site" evidence="2">
    <location>
        <position position="33"/>
    </location>
</feature>
<evidence type="ECO:0000256" key="1">
    <source>
        <dbReference type="ARBA" id="ARBA00022679"/>
    </source>
</evidence>
<feature type="binding site" evidence="2">
    <location>
        <position position="82"/>
    </location>
    <ligand>
        <name>substrate</name>
    </ligand>
</feature>
<keyword evidence="5" id="KW-1185">Reference proteome</keyword>
<name>A0A1J0VKK7_9GAMM</name>
<dbReference type="CDD" id="cd00475">
    <property type="entry name" value="Cis_IPPS"/>
    <property type="match status" value="1"/>
</dbReference>
<dbReference type="InterPro" id="IPR018520">
    <property type="entry name" value="UPP_synth-like_CS"/>
</dbReference>
<proteinExistence type="inferred from homology"/>
<comment type="caution">
    <text evidence="2">Lacks conserved residue(s) required for the propagation of feature annotation.</text>
</comment>
<feature type="binding site" evidence="2">
    <location>
        <begin position="34"/>
        <end position="37"/>
    </location>
    <ligand>
        <name>substrate</name>
    </ligand>
</feature>
<dbReference type="InterPro" id="IPR001441">
    <property type="entry name" value="UPP_synth-like"/>
</dbReference>
<gene>
    <name evidence="2" type="primary">uppS</name>
    <name evidence="4" type="ORF">BOX17_09960</name>
</gene>
<feature type="region of interest" description="Disordered" evidence="3">
    <location>
        <begin position="1"/>
        <end position="25"/>
    </location>
</feature>
<feature type="binding site" evidence="2">
    <location>
        <begin position="207"/>
        <end position="209"/>
    </location>
    <ligand>
        <name>substrate</name>
    </ligand>
</feature>
<dbReference type="RefSeq" id="WP_071946807.1">
    <property type="nucleotide sequence ID" value="NZ_CP018139.1"/>
</dbReference>
<dbReference type="EMBL" id="CP018139">
    <property type="protein sequence ID" value="APE32553.1"/>
    <property type="molecule type" value="Genomic_DNA"/>
</dbReference>
<keyword evidence="2" id="KW-0479">Metal-binding</keyword>
<organism evidence="4 5">
    <name type="scientific">Halomonas aestuarii</name>
    <dbReference type="NCBI Taxonomy" id="1897729"/>
    <lineage>
        <taxon>Bacteria</taxon>
        <taxon>Pseudomonadati</taxon>
        <taxon>Pseudomonadota</taxon>
        <taxon>Gammaproteobacteria</taxon>
        <taxon>Oceanospirillales</taxon>
        <taxon>Halomonadaceae</taxon>
        <taxon>Halomonas</taxon>
    </lineage>
</organism>
<dbReference type="KEGG" id="hsi:BOX17_09960"/>
<evidence type="ECO:0000256" key="2">
    <source>
        <dbReference type="HAMAP-Rule" id="MF_01139"/>
    </source>
</evidence>
<dbReference type="EC" id="2.5.1.31" evidence="2"/>
<dbReference type="OrthoDB" id="4191603at2"/>
<dbReference type="SUPFAM" id="SSF64005">
    <property type="entry name" value="Undecaprenyl diphosphate synthase"/>
    <property type="match status" value="1"/>
</dbReference>
<dbReference type="GO" id="GO:0008360">
    <property type="term" value="P:regulation of cell shape"/>
    <property type="evidence" value="ECO:0007669"/>
    <property type="project" value="UniProtKB-KW"/>
</dbReference>
<feature type="binding site" evidence="2">
    <location>
        <position position="38"/>
    </location>
    <ligand>
        <name>substrate</name>
    </ligand>
</feature>
<feature type="active site" description="Proton acceptor" evidence="2">
    <location>
        <position position="81"/>
    </location>
</feature>
<evidence type="ECO:0000256" key="3">
    <source>
        <dbReference type="SAM" id="MobiDB-lite"/>
    </source>
</evidence>
<dbReference type="PANTHER" id="PTHR10291">
    <property type="entry name" value="DEHYDRODOLICHYL DIPHOSPHATE SYNTHASE FAMILY MEMBER"/>
    <property type="match status" value="1"/>
</dbReference>
<sequence>MTSPQSTRSAASSDHGPASHEPPLPRHVAIIMDGNNRWAKARGLSGIRGHHAGVEAVRAVIRRAAERGIETLTLFAFSSENWKRPASEVNALMELFLMALQREVKKLHRHGIRLSVIGDRSGFSASIQKHIDSAEALTSDNTGLHLVIAANYGGRWDIACAARRLAERVAAGELDPEAIDEQAMDEEISLAGDAPVDLCIRTSGEKRISNFLLWQMAYAELHFTPVLWPDFDGEAFDRALADFQGRQRRFGMTDEQLEAQQGG</sequence>
<dbReference type="Gene3D" id="3.40.1180.10">
    <property type="entry name" value="Decaprenyl diphosphate synthase-like"/>
    <property type="match status" value="1"/>
</dbReference>
<keyword evidence="2" id="KW-0573">Peptidoglycan synthesis</keyword>
<dbReference type="GO" id="GO:0005829">
    <property type="term" value="C:cytosol"/>
    <property type="evidence" value="ECO:0007669"/>
    <property type="project" value="TreeGrafter"/>
</dbReference>
<comment type="catalytic activity">
    <reaction evidence="2">
        <text>8 isopentenyl diphosphate + (2E,6E)-farnesyl diphosphate = di-trans,octa-cis-undecaprenyl diphosphate + 8 diphosphate</text>
        <dbReference type="Rhea" id="RHEA:27551"/>
        <dbReference type="ChEBI" id="CHEBI:33019"/>
        <dbReference type="ChEBI" id="CHEBI:58405"/>
        <dbReference type="ChEBI" id="CHEBI:128769"/>
        <dbReference type="ChEBI" id="CHEBI:175763"/>
        <dbReference type="EC" id="2.5.1.31"/>
    </reaction>
</comment>
<comment type="function">
    <text evidence="2">Catalyzes the sequential condensation of isopentenyl diphosphate (IPP) with (2E,6E)-farnesyl diphosphate (E,E-FPP) to yield (2Z,6Z,10Z,14Z,18Z,22Z,26Z,30Z,34E,38E)-undecaprenyl diphosphate (di-trans,octa-cis-UPP). UPP is the precursor of glycosyl carrier lipid in the biosynthesis of bacterial cell wall polysaccharide components such as peptidoglycan and lipopolysaccharide.</text>
</comment>
<feature type="binding site" evidence="2">
    <location>
        <position position="220"/>
    </location>
    <ligand>
        <name>Mg(2+)</name>
        <dbReference type="ChEBI" id="CHEBI:18420"/>
    </ligand>
</feature>
<dbReference type="GO" id="GO:0009252">
    <property type="term" value="P:peptidoglycan biosynthetic process"/>
    <property type="evidence" value="ECO:0007669"/>
    <property type="project" value="UniProtKB-UniRule"/>
</dbReference>
<evidence type="ECO:0000313" key="4">
    <source>
        <dbReference type="EMBL" id="APE32553.1"/>
    </source>
</evidence>
<feature type="binding site" evidence="2">
    <location>
        <position position="201"/>
    </location>
    <ligand>
        <name>substrate</name>
    </ligand>
</feature>
<reference evidence="5" key="1">
    <citation type="submission" date="2016-11" db="EMBL/GenBank/DDBJ databases">
        <title>Halolamina sediminis sp. nov., an extremely halophilic archaeon isolated from solar salt.</title>
        <authorList>
            <person name="Koh H.-W."/>
            <person name="Rani S."/>
            <person name="Park S.-J."/>
        </authorList>
    </citation>
    <scope>NUCLEOTIDE SEQUENCE [LARGE SCALE GENOMIC DNA]</scope>
    <source>
        <strain evidence="5">Hb3</strain>
    </source>
</reference>
<evidence type="ECO:0000313" key="5">
    <source>
        <dbReference type="Proteomes" id="UP000181985"/>
    </source>
</evidence>
<dbReference type="InterPro" id="IPR036424">
    <property type="entry name" value="UPP_synth-like_sf"/>
</dbReference>
<dbReference type="PANTHER" id="PTHR10291:SF0">
    <property type="entry name" value="DEHYDRODOLICHYL DIPHOSPHATE SYNTHASE 2"/>
    <property type="match status" value="1"/>
</dbReference>
<dbReference type="GO" id="GO:0071555">
    <property type="term" value="P:cell wall organization"/>
    <property type="evidence" value="ECO:0007669"/>
    <property type="project" value="UniProtKB-KW"/>
</dbReference>
<dbReference type="NCBIfam" id="TIGR00055">
    <property type="entry name" value="uppS"/>
    <property type="match status" value="1"/>
</dbReference>
<feature type="compositionally biased region" description="Polar residues" evidence="3">
    <location>
        <begin position="1"/>
        <end position="12"/>
    </location>
</feature>
<accession>A0A1J0VKK7</accession>
<dbReference type="Pfam" id="PF01255">
    <property type="entry name" value="Prenyltransf"/>
    <property type="match status" value="1"/>
</dbReference>
<dbReference type="FunFam" id="3.40.1180.10:FF:000001">
    <property type="entry name" value="(2E,6E)-farnesyl-diphosphate-specific ditrans,polycis-undecaprenyl-diphosphate synthase"/>
    <property type="match status" value="1"/>
</dbReference>
<dbReference type="AlphaFoldDB" id="A0A1J0VKK7"/>
<comment type="similarity">
    <text evidence="2">Belongs to the UPP synthase family.</text>
</comment>
<dbReference type="GO" id="GO:0000287">
    <property type="term" value="F:magnesium ion binding"/>
    <property type="evidence" value="ECO:0007669"/>
    <property type="project" value="UniProtKB-UniRule"/>
</dbReference>
<keyword evidence="2" id="KW-0961">Cell wall biogenesis/degradation</keyword>
<keyword evidence="2" id="KW-0460">Magnesium</keyword>
<keyword evidence="1 2" id="KW-0808">Transferase</keyword>
<feature type="binding site" evidence="2">
    <location>
        <begin position="78"/>
        <end position="80"/>
    </location>
    <ligand>
        <name>substrate</name>
    </ligand>
</feature>
<feature type="binding site" evidence="2">
    <location>
        <position position="84"/>
    </location>
    <ligand>
        <name>substrate</name>
    </ligand>
</feature>
<dbReference type="HAMAP" id="MF_01139">
    <property type="entry name" value="ISPT"/>
    <property type="match status" value="1"/>
</dbReference>
<dbReference type="PROSITE" id="PS01066">
    <property type="entry name" value="UPP_SYNTHASE"/>
    <property type="match status" value="1"/>
</dbReference>
<dbReference type="GO" id="GO:0008834">
    <property type="term" value="F:ditrans,polycis-undecaprenyl-diphosphate synthase [(2E,6E)-farnesyl-diphosphate specific] activity"/>
    <property type="evidence" value="ECO:0007669"/>
    <property type="project" value="UniProtKB-UniRule"/>
</dbReference>
<protein>
    <recommendedName>
        <fullName evidence="2">Ditrans,polycis-undecaprenyl-diphosphate synthase ((2E,6E)-farnesyl-diphosphate specific)</fullName>
        <ecNumber evidence="2">2.5.1.31</ecNumber>
    </recommendedName>
    <alternativeName>
        <fullName evidence="2">Ditrans,polycis-undecaprenylcistransferase</fullName>
    </alternativeName>
    <alternativeName>
        <fullName evidence="2">Undecaprenyl diphosphate synthase</fullName>
        <shortName evidence="2">UDS</shortName>
    </alternativeName>
    <alternativeName>
        <fullName evidence="2">Undecaprenyl pyrophosphate synthase</fullName>
        <shortName evidence="2">UPP synthase</shortName>
    </alternativeName>
</protein>
<dbReference type="GO" id="GO:0016094">
    <property type="term" value="P:polyprenol biosynthetic process"/>
    <property type="evidence" value="ECO:0007669"/>
    <property type="project" value="TreeGrafter"/>
</dbReference>
<comment type="subunit">
    <text evidence="2">Homodimer.</text>
</comment>
<feature type="binding site" evidence="2">
    <location>
        <position position="33"/>
    </location>
    <ligand>
        <name>Mg(2+)</name>
        <dbReference type="ChEBI" id="CHEBI:18420"/>
    </ligand>
</feature>